<keyword evidence="1" id="KW-1133">Transmembrane helix</keyword>
<reference evidence="2 3" key="1">
    <citation type="submission" date="2019-04" db="EMBL/GenBank/DDBJ databases">
        <title>Complete genome sequence of Arthrobacter sp. ZXY-2 associated with effective atrazine degradation and salt adaptation.</title>
        <authorList>
            <person name="Zhao X."/>
        </authorList>
    </citation>
    <scope>NUCLEOTIDE SEQUENCE [LARGE SCALE GENOMIC DNA]</scope>
    <source>
        <strain evidence="3">ZP60</strain>
    </source>
</reference>
<dbReference type="RefSeq" id="WP_015763304.1">
    <property type="nucleotide sequence ID" value="NZ_CP039375.1"/>
</dbReference>
<dbReference type="GeneID" id="42180249"/>
<sequence>MDLTDKVASVVKFTTPSTSKIAIMASQERDIIDRLGRVLVVVALGFFVVPLAIGFLLATLGLSLRPLYVFLVSGSLVYGMFYLQYGQHLHEVI</sequence>
<keyword evidence="1" id="KW-0812">Transmembrane</keyword>
<organism evidence="2 3">
    <name type="scientific">Halomicrobium mukohataei</name>
    <dbReference type="NCBI Taxonomy" id="57705"/>
    <lineage>
        <taxon>Archaea</taxon>
        <taxon>Methanobacteriati</taxon>
        <taxon>Methanobacteriota</taxon>
        <taxon>Stenosarchaea group</taxon>
        <taxon>Halobacteria</taxon>
        <taxon>Halobacteriales</taxon>
        <taxon>Haloarculaceae</taxon>
        <taxon>Halomicrobium</taxon>
    </lineage>
</organism>
<reference evidence="2 3" key="2">
    <citation type="submission" date="2019-04" db="EMBL/GenBank/DDBJ databases">
        <authorList>
            <person name="Yang S."/>
            <person name="Wei W."/>
        </authorList>
    </citation>
    <scope>NUCLEOTIDE SEQUENCE [LARGE SCALE GENOMIC DNA]</scope>
    <source>
        <strain evidence="3">ZP60</strain>
    </source>
</reference>
<dbReference type="AlphaFoldDB" id="A0A4D6KPS4"/>
<dbReference type="KEGG" id="halz:E5139_14875"/>
<dbReference type="EMBL" id="CP039375">
    <property type="protein sequence ID" value="QCD66866.1"/>
    <property type="molecule type" value="Genomic_DNA"/>
</dbReference>
<feature type="transmembrane region" description="Helical" evidence="1">
    <location>
        <begin position="38"/>
        <end position="61"/>
    </location>
</feature>
<name>A0A4D6KPS4_9EURY</name>
<accession>A0A4D6KPS4</accession>
<proteinExistence type="predicted"/>
<evidence type="ECO:0000256" key="1">
    <source>
        <dbReference type="SAM" id="Phobius"/>
    </source>
</evidence>
<evidence type="ECO:0000313" key="3">
    <source>
        <dbReference type="Proteomes" id="UP000297053"/>
    </source>
</evidence>
<dbReference type="Proteomes" id="UP000297053">
    <property type="component" value="Chromosome"/>
</dbReference>
<protein>
    <submittedName>
        <fullName evidence="2">Uncharacterized protein</fullName>
    </submittedName>
</protein>
<gene>
    <name evidence="2" type="ORF">E5139_14875</name>
</gene>
<keyword evidence="1" id="KW-0472">Membrane</keyword>
<evidence type="ECO:0000313" key="2">
    <source>
        <dbReference type="EMBL" id="QCD66866.1"/>
    </source>
</evidence>
<feature type="transmembrane region" description="Helical" evidence="1">
    <location>
        <begin position="67"/>
        <end position="85"/>
    </location>
</feature>